<dbReference type="Proteomes" id="UP001603857">
    <property type="component" value="Unassembled WGS sequence"/>
</dbReference>
<evidence type="ECO:0000313" key="2">
    <source>
        <dbReference type="Proteomes" id="UP001603857"/>
    </source>
</evidence>
<dbReference type="InterPro" id="IPR032675">
    <property type="entry name" value="LRR_dom_sf"/>
</dbReference>
<gene>
    <name evidence="1" type="ORF">Fmac_005609</name>
</gene>
<protein>
    <submittedName>
        <fullName evidence="1">Uncharacterized protein</fullName>
    </submittedName>
</protein>
<evidence type="ECO:0000313" key="1">
    <source>
        <dbReference type="EMBL" id="KAL2344324.1"/>
    </source>
</evidence>
<comment type="caution">
    <text evidence="1">The sequence shown here is derived from an EMBL/GenBank/DDBJ whole genome shotgun (WGS) entry which is preliminary data.</text>
</comment>
<dbReference type="Pfam" id="PF00560">
    <property type="entry name" value="LRR_1"/>
    <property type="match status" value="1"/>
</dbReference>
<organism evidence="1 2">
    <name type="scientific">Flemingia macrophylla</name>
    <dbReference type="NCBI Taxonomy" id="520843"/>
    <lineage>
        <taxon>Eukaryota</taxon>
        <taxon>Viridiplantae</taxon>
        <taxon>Streptophyta</taxon>
        <taxon>Embryophyta</taxon>
        <taxon>Tracheophyta</taxon>
        <taxon>Spermatophyta</taxon>
        <taxon>Magnoliopsida</taxon>
        <taxon>eudicotyledons</taxon>
        <taxon>Gunneridae</taxon>
        <taxon>Pentapetalae</taxon>
        <taxon>rosids</taxon>
        <taxon>fabids</taxon>
        <taxon>Fabales</taxon>
        <taxon>Fabaceae</taxon>
        <taxon>Papilionoideae</taxon>
        <taxon>50 kb inversion clade</taxon>
        <taxon>NPAAA clade</taxon>
        <taxon>indigoferoid/millettioid clade</taxon>
        <taxon>Phaseoleae</taxon>
        <taxon>Flemingia</taxon>
    </lineage>
</organism>
<keyword evidence="2" id="KW-1185">Reference proteome</keyword>
<dbReference type="SUPFAM" id="SSF52058">
    <property type="entry name" value="L domain-like"/>
    <property type="match status" value="1"/>
</dbReference>
<sequence length="190" mass="20912">MLLHLKSSFSDPASLISLWIVVGGPNSAHYAWSDVLYMETPAFSVGGGGARLGGNRNAFSNRRAARVIQRSITRVSLFRLGIAMARTLLLYSNLLEEGTPVELGTHKNLEVLDVSRNTISGFLPKELGSCLELAVLVLSNLFDPHGDVVGRLGGRNDEFNYFEKTILVEVLALPKLRILWSPMVNLEDNF</sequence>
<dbReference type="EMBL" id="JBGMDY010000002">
    <property type="protein sequence ID" value="KAL2344324.1"/>
    <property type="molecule type" value="Genomic_DNA"/>
</dbReference>
<dbReference type="AlphaFoldDB" id="A0ABD1N8D9"/>
<name>A0ABD1N8D9_9FABA</name>
<dbReference type="Gene3D" id="3.80.10.10">
    <property type="entry name" value="Ribonuclease Inhibitor"/>
    <property type="match status" value="1"/>
</dbReference>
<dbReference type="InterPro" id="IPR001611">
    <property type="entry name" value="Leu-rich_rpt"/>
</dbReference>
<reference evidence="1 2" key="1">
    <citation type="submission" date="2024-08" db="EMBL/GenBank/DDBJ databases">
        <title>Insights into the chromosomal genome structure of Flemingia macrophylla.</title>
        <authorList>
            <person name="Ding Y."/>
            <person name="Zhao Y."/>
            <person name="Bi W."/>
            <person name="Wu M."/>
            <person name="Zhao G."/>
            <person name="Gong Y."/>
            <person name="Li W."/>
            <person name="Zhang P."/>
        </authorList>
    </citation>
    <scope>NUCLEOTIDE SEQUENCE [LARGE SCALE GENOMIC DNA]</scope>
    <source>
        <strain evidence="1">DYQJB</strain>
        <tissue evidence="1">Leaf</tissue>
    </source>
</reference>
<accession>A0ABD1N8D9</accession>
<proteinExistence type="predicted"/>